<evidence type="ECO:0000313" key="12">
    <source>
        <dbReference type="Proteomes" id="UP000287166"/>
    </source>
</evidence>
<keyword evidence="9 10" id="KW-0472">Membrane</keyword>
<dbReference type="GO" id="GO:0018279">
    <property type="term" value="P:protein N-linked glycosylation via asparagine"/>
    <property type="evidence" value="ECO:0007669"/>
    <property type="project" value="TreeGrafter"/>
</dbReference>
<evidence type="ECO:0000256" key="9">
    <source>
        <dbReference type="ARBA" id="ARBA00023136"/>
    </source>
</evidence>
<keyword evidence="6 10" id="KW-0732">Signal</keyword>
<dbReference type="STRING" id="139825.A0A401GBV7"/>
<dbReference type="GO" id="GO:0008250">
    <property type="term" value="C:oligosaccharyltransferase complex"/>
    <property type="evidence" value="ECO:0007669"/>
    <property type="project" value="UniProtKB-UniRule"/>
</dbReference>
<evidence type="ECO:0000256" key="7">
    <source>
        <dbReference type="ARBA" id="ARBA00022824"/>
    </source>
</evidence>
<evidence type="ECO:0000256" key="1">
    <source>
        <dbReference type="ARBA" id="ARBA00002791"/>
    </source>
</evidence>
<dbReference type="PANTHER" id="PTHR21049">
    <property type="entry name" value="RIBOPHORIN I"/>
    <property type="match status" value="1"/>
</dbReference>
<dbReference type="AlphaFoldDB" id="A0A401GBV7"/>
<name>A0A401GBV7_9APHY</name>
<dbReference type="OrthoDB" id="310030at2759"/>
<comment type="caution">
    <text evidence="11">The sequence shown here is derived from an EMBL/GenBank/DDBJ whole genome shotgun (WGS) entry which is preliminary data.</text>
</comment>
<gene>
    <name evidence="11" type="ORF">SCP_0208310</name>
</gene>
<evidence type="ECO:0000256" key="5">
    <source>
        <dbReference type="ARBA" id="ARBA00022692"/>
    </source>
</evidence>
<dbReference type="RefSeq" id="XP_027610544.1">
    <property type="nucleotide sequence ID" value="XM_027754743.1"/>
</dbReference>
<protein>
    <recommendedName>
        <fullName evidence="10">Dolichyl-diphosphooligosaccharide--protein glycosyltransferase subunit 1</fullName>
    </recommendedName>
</protein>
<dbReference type="EMBL" id="BFAD01000002">
    <property type="protein sequence ID" value="GBE79631.1"/>
    <property type="molecule type" value="Genomic_DNA"/>
</dbReference>
<evidence type="ECO:0000256" key="8">
    <source>
        <dbReference type="ARBA" id="ARBA00022989"/>
    </source>
</evidence>
<comment type="pathway">
    <text evidence="3 10">Protein modification; protein glycosylation.</text>
</comment>
<dbReference type="GeneID" id="38776548"/>
<dbReference type="PANTHER" id="PTHR21049:SF0">
    <property type="entry name" value="DOLICHYL-DIPHOSPHOOLIGOSACCHARIDE--PROTEIN GLYCOSYLTRANSFERASE SUBUNIT 1"/>
    <property type="match status" value="1"/>
</dbReference>
<evidence type="ECO:0000256" key="6">
    <source>
        <dbReference type="ARBA" id="ARBA00022729"/>
    </source>
</evidence>
<dbReference type="InParanoid" id="A0A401GBV7"/>
<feature type="signal peptide" evidence="10">
    <location>
        <begin position="1"/>
        <end position="22"/>
    </location>
</feature>
<dbReference type="FunCoup" id="A0A401GBV7">
    <property type="interactions" value="617"/>
</dbReference>
<reference evidence="11 12" key="1">
    <citation type="journal article" date="2018" name="Sci. Rep.">
        <title>Genome sequence of the cauliflower mushroom Sparassis crispa (Hanabiratake) and its association with beneficial usage.</title>
        <authorList>
            <person name="Kiyama R."/>
            <person name="Furutani Y."/>
            <person name="Kawaguchi K."/>
            <person name="Nakanishi T."/>
        </authorList>
    </citation>
    <scope>NUCLEOTIDE SEQUENCE [LARGE SCALE GENOMIC DNA]</scope>
</reference>
<evidence type="ECO:0000256" key="3">
    <source>
        <dbReference type="ARBA" id="ARBA00004922"/>
    </source>
</evidence>
<evidence type="ECO:0000256" key="10">
    <source>
        <dbReference type="RuleBase" id="RU361143"/>
    </source>
</evidence>
<feature type="transmembrane region" description="Helical" evidence="10">
    <location>
        <begin position="460"/>
        <end position="477"/>
    </location>
</feature>
<comment type="similarity">
    <text evidence="4 10">Belongs to the OST1 family.</text>
</comment>
<accession>A0A401GBV7</accession>
<keyword evidence="8 10" id="KW-1133">Transmembrane helix</keyword>
<comment type="subcellular location">
    <subcellularLocation>
        <location evidence="2 10">Endoplasmic reticulum membrane</location>
        <topology evidence="2 10">Single-pass type I membrane protein</topology>
    </subcellularLocation>
</comment>
<evidence type="ECO:0000256" key="4">
    <source>
        <dbReference type="ARBA" id="ARBA00008905"/>
    </source>
</evidence>
<organism evidence="11 12">
    <name type="scientific">Sparassis crispa</name>
    <dbReference type="NCBI Taxonomy" id="139825"/>
    <lineage>
        <taxon>Eukaryota</taxon>
        <taxon>Fungi</taxon>
        <taxon>Dikarya</taxon>
        <taxon>Basidiomycota</taxon>
        <taxon>Agaricomycotina</taxon>
        <taxon>Agaricomycetes</taxon>
        <taxon>Polyporales</taxon>
        <taxon>Sparassidaceae</taxon>
        <taxon>Sparassis</taxon>
    </lineage>
</organism>
<keyword evidence="12" id="KW-1185">Reference proteome</keyword>
<keyword evidence="5 10" id="KW-0812">Transmembrane</keyword>
<dbReference type="UniPathway" id="UPA00378"/>
<comment type="function">
    <text evidence="1 10">Subunit of the oligosaccharyl transferase (OST) complex that catalyzes the initial transfer of a defined glycan (Glc(3)Man(9)GlcNAc(2) in eukaryotes) from the lipid carrier dolichol-pyrophosphate to an asparagine residue within an Asn-X-Ser/Thr consensus motif in nascent polypeptide chains, the first step in protein N-glycosylation. N-glycosylation occurs cotranslationally and the complex associates with the Sec61 complex at the channel-forming translocon complex that mediates protein translocation across the endoplasmic reticulum (ER). All subunits are required for a maximal enzyme activity.</text>
</comment>
<comment type="subunit">
    <text evidence="10">Component of the oligosaccharyltransferase (OST) complex.</text>
</comment>
<keyword evidence="7 10" id="KW-0256">Endoplasmic reticulum</keyword>
<dbReference type="Proteomes" id="UP000287166">
    <property type="component" value="Unassembled WGS sequence"/>
</dbReference>
<feature type="chain" id="PRO_5018814568" description="Dolichyl-diphosphooligosaccharide--protein glycosyltransferase subunit 1" evidence="10">
    <location>
        <begin position="23"/>
        <end position="487"/>
    </location>
</feature>
<sequence>MLQPWWSCLSFILLSSVLPCLATGHSFENTAVVRTVELAGSLVHVTTTYAVKALENEASVYTLALAKLQHEKTSWLEAKIKGQSVGLPLEEAGYNAESGVYLYDLQLPKALRTNATTNLVVETVETHATFPWPEQASQKDPQSLKYETDLFVLSPYFTAVQRTKVRSPSPQILSYTTPENLDEFTTEEPVTRSSATIIYGPYHNIVPSSSKEFVTEKQRRITAHYGYDQPVLEVSNLKRTAEISHWGANLNIEDNIHLHNAGPTLKGHFSRLEFQSQSFYGRPSPQMLTGLMLHLPAGVHSVYYYDLIGNVSTSRLRTTPSVQKGSPSTQFSLLELRPRYPLMGGWNYSFTLGWDSPLRDYAGWDQQSGKYIVGVPLMTIIPGAVIDDAEVEIILPEGATDIEYFPPFPALKTDIATHVTYLDTIGRPTISFTYKQLTDKHTGTIFVTYSVPLSAHLKKPLAVAAAFMVIFALGFASKRMDMRIQKK</sequence>
<dbReference type="InterPro" id="IPR007676">
    <property type="entry name" value="Ribophorin_I"/>
</dbReference>
<dbReference type="Pfam" id="PF04597">
    <property type="entry name" value="Ribophorin_I"/>
    <property type="match status" value="1"/>
</dbReference>
<evidence type="ECO:0000313" key="11">
    <source>
        <dbReference type="EMBL" id="GBE79631.1"/>
    </source>
</evidence>
<evidence type="ECO:0000256" key="2">
    <source>
        <dbReference type="ARBA" id="ARBA00004115"/>
    </source>
</evidence>
<proteinExistence type="inferred from homology"/>